<dbReference type="RefSeq" id="WP_179398058.1">
    <property type="nucleotide sequence ID" value="NZ_JACBZO010000001.1"/>
</dbReference>
<dbReference type="GO" id="GO:0003677">
    <property type="term" value="F:DNA binding"/>
    <property type="evidence" value="ECO:0007669"/>
    <property type="project" value="InterPro"/>
</dbReference>
<reference evidence="2 3" key="1">
    <citation type="submission" date="2020-07" db="EMBL/GenBank/DDBJ databases">
        <title>Sequencing the genomes of 1000 actinobacteria strains.</title>
        <authorList>
            <person name="Klenk H.-P."/>
        </authorList>
    </citation>
    <scope>NUCLEOTIDE SEQUENCE [LARGE SCALE GENOMIC DNA]</scope>
    <source>
        <strain evidence="2 3">DSM 19970</strain>
    </source>
</reference>
<dbReference type="Gene3D" id="3.40.50.720">
    <property type="entry name" value="NAD(P)-binding Rossmann-like Domain"/>
    <property type="match status" value="1"/>
</dbReference>
<dbReference type="GO" id="GO:0006313">
    <property type="term" value="P:DNA transposition"/>
    <property type="evidence" value="ECO:0007669"/>
    <property type="project" value="InterPro"/>
</dbReference>
<proteinExistence type="predicted"/>
<sequence length="143" mass="15343">MQDRGLLREAANSQRLAGPVFGGIDTHKNTHHVAIVDGTGRPVENREFTTTPAGYAQIVAFFREHETVERVGVEGTGSYGAGIARALAMAGIPVMEIARPNRQHRRLKGKSDPIDAHQAALGVIAQWPGTICRPVRCGARGTP</sequence>
<dbReference type="InterPro" id="IPR002525">
    <property type="entry name" value="Transp_IS110-like_N"/>
</dbReference>
<dbReference type="EMBL" id="JACBZO010000001">
    <property type="protein sequence ID" value="NYI41707.1"/>
    <property type="molecule type" value="Genomic_DNA"/>
</dbReference>
<evidence type="ECO:0000313" key="3">
    <source>
        <dbReference type="Proteomes" id="UP000547973"/>
    </source>
</evidence>
<feature type="domain" description="Transposase IS110-like N-terminal" evidence="1">
    <location>
        <begin position="23"/>
        <end position="120"/>
    </location>
</feature>
<keyword evidence="3" id="KW-1185">Reference proteome</keyword>
<dbReference type="PANTHER" id="PTHR33055">
    <property type="entry name" value="TRANSPOSASE FOR INSERTION SEQUENCE ELEMENT IS1111A"/>
    <property type="match status" value="1"/>
</dbReference>
<dbReference type="Proteomes" id="UP000547973">
    <property type="component" value="Unassembled WGS sequence"/>
</dbReference>
<protein>
    <submittedName>
        <fullName evidence="2">Transposase</fullName>
    </submittedName>
</protein>
<comment type="caution">
    <text evidence="2">The sequence shown here is derived from an EMBL/GenBank/DDBJ whole genome shotgun (WGS) entry which is preliminary data.</text>
</comment>
<gene>
    <name evidence="2" type="ORF">BKA03_001826</name>
</gene>
<evidence type="ECO:0000313" key="2">
    <source>
        <dbReference type="EMBL" id="NYI41707.1"/>
    </source>
</evidence>
<accession>A0A7Y9ZAA6</accession>
<dbReference type="PANTHER" id="PTHR33055:SF3">
    <property type="entry name" value="PUTATIVE TRANSPOSASE FOR IS117-RELATED"/>
    <property type="match status" value="1"/>
</dbReference>
<organism evidence="2 3">
    <name type="scientific">Demequina lutea</name>
    <dbReference type="NCBI Taxonomy" id="431489"/>
    <lineage>
        <taxon>Bacteria</taxon>
        <taxon>Bacillati</taxon>
        <taxon>Actinomycetota</taxon>
        <taxon>Actinomycetes</taxon>
        <taxon>Micrococcales</taxon>
        <taxon>Demequinaceae</taxon>
        <taxon>Demequina</taxon>
    </lineage>
</organism>
<evidence type="ECO:0000259" key="1">
    <source>
        <dbReference type="Pfam" id="PF01548"/>
    </source>
</evidence>
<dbReference type="Pfam" id="PF01548">
    <property type="entry name" value="DEDD_Tnp_IS110"/>
    <property type="match status" value="1"/>
</dbReference>
<dbReference type="GO" id="GO:0004803">
    <property type="term" value="F:transposase activity"/>
    <property type="evidence" value="ECO:0007669"/>
    <property type="project" value="InterPro"/>
</dbReference>
<dbReference type="AlphaFoldDB" id="A0A7Y9ZAA6"/>
<name>A0A7Y9ZAA6_9MICO</name>
<dbReference type="InterPro" id="IPR047650">
    <property type="entry name" value="Transpos_IS110"/>
</dbReference>